<reference evidence="1" key="1">
    <citation type="journal article" date="2014" name="Int. J. Syst. Evol. Microbiol.">
        <title>Complete genome sequence of Corynebacterium casei LMG S-19264T (=DSM 44701T), isolated from a smear-ripened cheese.</title>
        <authorList>
            <consortium name="US DOE Joint Genome Institute (JGI-PGF)"/>
            <person name="Walter F."/>
            <person name="Albersmeier A."/>
            <person name="Kalinowski J."/>
            <person name="Ruckert C."/>
        </authorList>
    </citation>
    <scope>NUCLEOTIDE SEQUENCE</scope>
    <source>
        <strain evidence="1">CGMCC 4.7403</strain>
    </source>
</reference>
<dbReference type="Proteomes" id="UP000603227">
    <property type="component" value="Unassembled WGS sequence"/>
</dbReference>
<gene>
    <name evidence="1" type="ORF">GCM10017771_21540</name>
</gene>
<evidence type="ECO:0000313" key="2">
    <source>
        <dbReference type="Proteomes" id="UP000603227"/>
    </source>
</evidence>
<evidence type="ECO:0000313" key="1">
    <source>
        <dbReference type="EMBL" id="GHH86061.1"/>
    </source>
</evidence>
<name>A0A919GKE2_9ACTN</name>
<proteinExistence type="predicted"/>
<accession>A0A919GKE2</accession>
<keyword evidence="2" id="KW-1185">Reference proteome</keyword>
<dbReference type="AlphaFoldDB" id="A0A919GKE2"/>
<reference evidence="1" key="2">
    <citation type="submission" date="2020-09" db="EMBL/GenBank/DDBJ databases">
        <authorList>
            <person name="Sun Q."/>
            <person name="Zhou Y."/>
        </authorList>
    </citation>
    <scope>NUCLEOTIDE SEQUENCE</scope>
    <source>
        <strain evidence="1">CGMCC 4.7403</strain>
    </source>
</reference>
<protein>
    <submittedName>
        <fullName evidence="1">Uncharacterized protein</fullName>
    </submittedName>
</protein>
<organism evidence="1 2">
    <name type="scientific">Streptomyces capitiformicae</name>
    <dbReference type="NCBI Taxonomy" id="2014920"/>
    <lineage>
        <taxon>Bacteria</taxon>
        <taxon>Bacillati</taxon>
        <taxon>Actinomycetota</taxon>
        <taxon>Actinomycetes</taxon>
        <taxon>Kitasatosporales</taxon>
        <taxon>Streptomycetaceae</taxon>
        <taxon>Streptomyces</taxon>
    </lineage>
</organism>
<dbReference type="EMBL" id="BNAT01000006">
    <property type="protein sequence ID" value="GHH86061.1"/>
    <property type="molecule type" value="Genomic_DNA"/>
</dbReference>
<sequence length="73" mass="7291">MGGSTTCDVPTTIGLPLLMTMSDTVIPVSAALAAGAFSTERANAPTSAATDTVRLPAFIHTSRIGCGIRNAAA</sequence>
<comment type="caution">
    <text evidence="1">The sequence shown here is derived from an EMBL/GenBank/DDBJ whole genome shotgun (WGS) entry which is preliminary data.</text>
</comment>